<keyword evidence="7" id="KW-0031">Aminopeptidase</keyword>
<feature type="transmembrane region" description="Helical" evidence="5">
    <location>
        <begin position="100"/>
        <end position="117"/>
    </location>
</feature>
<dbReference type="GO" id="GO:0004177">
    <property type="term" value="F:aminopeptidase activity"/>
    <property type="evidence" value="ECO:0007669"/>
    <property type="project" value="UniProtKB-KW"/>
</dbReference>
<name>A0AAE0LEY3_9CHLO</name>
<feature type="transmembrane region" description="Helical" evidence="5">
    <location>
        <begin position="172"/>
        <end position="195"/>
    </location>
</feature>
<evidence type="ECO:0000256" key="3">
    <source>
        <dbReference type="ARBA" id="ARBA00022989"/>
    </source>
</evidence>
<evidence type="ECO:0000256" key="5">
    <source>
        <dbReference type="SAM" id="Phobius"/>
    </source>
</evidence>
<feature type="transmembrane region" description="Helical" evidence="5">
    <location>
        <begin position="277"/>
        <end position="297"/>
    </location>
</feature>
<keyword evidence="3 5" id="KW-1133">Transmembrane helix</keyword>
<keyword evidence="7" id="KW-0645">Protease</keyword>
<organism evidence="7 8">
    <name type="scientific">Cymbomonas tetramitiformis</name>
    <dbReference type="NCBI Taxonomy" id="36881"/>
    <lineage>
        <taxon>Eukaryota</taxon>
        <taxon>Viridiplantae</taxon>
        <taxon>Chlorophyta</taxon>
        <taxon>Pyramimonadophyceae</taxon>
        <taxon>Pyramimonadales</taxon>
        <taxon>Pyramimonadaceae</taxon>
        <taxon>Cymbomonas</taxon>
    </lineage>
</organism>
<protein>
    <submittedName>
        <fullName evidence="7">Aminopeptidase 2 mitochondrial</fullName>
    </submittedName>
</protein>
<evidence type="ECO:0000259" key="6">
    <source>
        <dbReference type="Pfam" id="PF03151"/>
    </source>
</evidence>
<gene>
    <name evidence="7" type="ORF">CYMTET_9495</name>
</gene>
<dbReference type="InterPro" id="IPR050186">
    <property type="entry name" value="TPT_transporter"/>
</dbReference>
<feature type="transmembrane region" description="Helical" evidence="5">
    <location>
        <begin position="129"/>
        <end position="152"/>
    </location>
</feature>
<keyword evidence="4 5" id="KW-0472">Membrane</keyword>
<dbReference type="EMBL" id="LGRX02003159">
    <property type="protein sequence ID" value="KAK3282768.1"/>
    <property type="molecule type" value="Genomic_DNA"/>
</dbReference>
<feature type="transmembrane region" description="Helical" evidence="5">
    <location>
        <begin position="216"/>
        <end position="238"/>
    </location>
</feature>
<dbReference type="AlphaFoldDB" id="A0AAE0LEY3"/>
<comment type="caution">
    <text evidence="7">The sequence shown here is derived from an EMBL/GenBank/DDBJ whole genome shotgun (WGS) entry which is preliminary data.</text>
</comment>
<keyword evidence="8" id="KW-1185">Reference proteome</keyword>
<evidence type="ECO:0000313" key="7">
    <source>
        <dbReference type="EMBL" id="KAK3282768.1"/>
    </source>
</evidence>
<dbReference type="Proteomes" id="UP001190700">
    <property type="component" value="Unassembled WGS sequence"/>
</dbReference>
<evidence type="ECO:0000256" key="1">
    <source>
        <dbReference type="ARBA" id="ARBA00004141"/>
    </source>
</evidence>
<keyword evidence="2 5" id="KW-0812">Transmembrane</keyword>
<evidence type="ECO:0000256" key="4">
    <source>
        <dbReference type="ARBA" id="ARBA00023136"/>
    </source>
</evidence>
<evidence type="ECO:0000313" key="8">
    <source>
        <dbReference type="Proteomes" id="UP001190700"/>
    </source>
</evidence>
<dbReference type="InterPro" id="IPR004853">
    <property type="entry name" value="Sugar_P_trans_dom"/>
</dbReference>
<accession>A0AAE0LEY3</accession>
<evidence type="ECO:0000256" key="2">
    <source>
        <dbReference type="ARBA" id="ARBA00022692"/>
    </source>
</evidence>
<keyword evidence="7" id="KW-0378">Hydrolase</keyword>
<reference evidence="7 8" key="1">
    <citation type="journal article" date="2015" name="Genome Biol. Evol.">
        <title>Comparative Genomics of a Bacterivorous Green Alga Reveals Evolutionary Causalities and Consequences of Phago-Mixotrophic Mode of Nutrition.</title>
        <authorList>
            <person name="Burns J.A."/>
            <person name="Paasch A."/>
            <person name="Narechania A."/>
            <person name="Kim E."/>
        </authorList>
    </citation>
    <scope>NUCLEOTIDE SEQUENCE [LARGE SCALE GENOMIC DNA]</scope>
    <source>
        <strain evidence="7 8">PLY_AMNH</strain>
    </source>
</reference>
<dbReference type="Pfam" id="PF03151">
    <property type="entry name" value="TPT"/>
    <property type="match status" value="1"/>
</dbReference>
<feature type="transmembrane region" description="Helical" evidence="5">
    <location>
        <begin position="244"/>
        <end position="265"/>
    </location>
</feature>
<proteinExistence type="predicted"/>
<dbReference type="PANTHER" id="PTHR11132">
    <property type="entry name" value="SOLUTE CARRIER FAMILY 35"/>
    <property type="match status" value="1"/>
</dbReference>
<dbReference type="GO" id="GO:0016020">
    <property type="term" value="C:membrane"/>
    <property type="evidence" value="ECO:0007669"/>
    <property type="project" value="UniProtKB-SubCell"/>
</dbReference>
<sequence>MASATMQCSATKISAGVGKSLRRNSSSRVAVRPACAAQASGASIKCTNVSRRGLSSKLSVDGSFKASGVSIKTLPKRSVAVRAEAEKSEGGMFASITEKFPWLETFVYFAVWYLFNVRFNIINKQIYNYFPYPWFVSCVHLAVGLVITLFFWGTRVVKFEKPESKTLNTMTAVAFCHAVGHCLTNVSFAAVAVSFTHTVKTLEPVFSSIGSYLVNGTVYSLPLYASLIPIMGGVAICAATELSFTWIGFLTAMSSNALFAARAIFSKKLMSGMSSINVYNYVSMIALLICIPPTIFFEGATLAKGMEMAAAKVGTETFYWALWNVGMFYHLYNQVAYQALGKVEPVTHAVGNVGKRIFVIGFSVLAFGNKLTTQSIVGSIIAIAGAGLYGYLKGVEAENAKKEATA</sequence>
<comment type="subcellular location">
    <subcellularLocation>
        <location evidence="1">Membrane</location>
        <topology evidence="1">Multi-pass membrane protein</topology>
    </subcellularLocation>
</comment>
<feature type="domain" description="Sugar phosphate transporter" evidence="6">
    <location>
        <begin position="105"/>
        <end position="389"/>
    </location>
</feature>
<feature type="transmembrane region" description="Helical" evidence="5">
    <location>
        <begin position="374"/>
        <end position="392"/>
    </location>
</feature>